<reference evidence="1" key="1">
    <citation type="submission" date="2021-01" db="EMBL/GenBank/DDBJ databases">
        <title>Whole genome shotgun sequence of Actinoplanes tereljensis NBRC 105297.</title>
        <authorList>
            <person name="Komaki H."/>
            <person name="Tamura T."/>
        </authorList>
    </citation>
    <scope>NUCLEOTIDE SEQUENCE</scope>
    <source>
        <strain evidence="1">NBRC 105297</strain>
    </source>
</reference>
<evidence type="ECO:0000313" key="2">
    <source>
        <dbReference type="Proteomes" id="UP000623608"/>
    </source>
</evidence>
<dbReference type="Proteomes" id="UP000623608">
    <property type="component" value="Unassembled WGS sequence"/>
</dbReference>
<dbReference type="EMBL" id="BOMY01000062">
    <property type="protein sequence ID" value="GIF26642.1"/>
    <property type="molecule type" value="Genomic_DNA"/>
</dbReference>
<dbReference type="AlphaFoldDB" id="A0A919NZS6"/>
<organism evidence="1 2">
    <name type="scientific">Paractinoplanes tereljensis</name>
    <dbReference type="NCBI Taxonomy" id="571912"/>
    <lineage>
        <taxon>Bacteria</taxon>
        <taxon>Bacillati</taxon>
        <taxon>Actinomycetota</taxon>
        <taxon>Actinomycetes</taxon>
        <taxon>Micromonosporales</taxon>
        <taxon>Micromonosporaceae</taxon>
        <taxon>Paractinoplanes</taxon>
    </lineage>
</organism>
<protein>
    <submittedName>
        <fullName evidence="1">Uncharacterized protein</fullName>
    </submittedName>
</protein>
<comment type="caution">
    <text evidence="1">The sequence shown here is derived from an EMBL/GenBank/DDBJ whole genome shotgun (WGS) entry which is preliminary data.</text>
</comment>
<accession>A0A919NZS6</accession>
<dbReference type="RefSeq" id="WP_203814446.1">
    <property type="nucleotide sequence ID" value="NZ_BOMY01000062.1"/>
</dbReference>
<keyword evidence="2" id="KW-1185">Reference proteome</keyword>
<sequence>MRDAGVAASILPSADAVVRACLDAIPVSRDHITVVTDRQNMHLLDRQAMLQSRRAKNLLNAAERHLADIEDRDLAASLRDWLAIKPNLI</sequence>
<evidence type="ECO:0000313" key="1">
    <source>
        <dbReference type="EMBL" id="GIF26642.1"/>
    </source>
</evidence>
<gene>
    <name evidence="1" type="ORF">Ate02nite_93720</name>
</gene>
<proteinExistence type="predicted"/>
<name>A0A919NZS6_9ACTN</name>